<reference evidence="1" key="1">
    <citation type="submission" date="2021-06" db="EMBL/GenBank/DDBJ databases">
        <authorList>
            <person name="Kallberg Y."/>
            <person name="Tangrot J."/>
            <person name="Rosling A."/>
        </authorList>
    </citation>
    <scope>NUCLEOTIDE SEQUENCE</scope>
    <source>
        <strain evidence="1">MA461A</strain>
    </source>
</reference>
<protein>
    <submittedName>
        <fullName evidence="1">10636_t:CDS:1</fullName>
    </submittedName>
</protein>
<feature type="non-terminal residue" evidence="1">
    <location>
        <position position="1"/>
    </location>
</feature>
<accession>A0ACA9MX21</accession>
<proteinExistence type="predicted"/>
<dbReference type="Proteomes" id="UP000789920">
    <property type="component" value="Unassembled WGS sequence"/>
</dbReference>
<organism evidence="1 2">
    <name type="scientific">Racocetra persica</name>
    <dbReference type="NCBI Taxonomy" id="160502"/>
    <lineage>
        <taxon>Eukaryota</taxon>
        <taxon>Fungi</taxon>
        <taxon>Fungi incertae sedis</taxon>
        <taxon>Mucoromycota</taxon>
        <taxon>Glomeromycotina</taxon>
        <taxon>Glomeromycetes</taxon>
        <taxon>Diversisporales</taxon>
        <taxon>Gigasporaceae</taxon>
        <taxon>Racocetra</taxon>
    </lineage>
</organism>
<name>A0ACA9MX21_9GLOM</name>
<keyword evidence="2" id="KW-1185">Reference proteome</keyword>
<dbReference type="EMBL" id="CAJVQC010010511">
    <property type="protein sequence ID" value="CAG8617462.1"/>
    <property type="molecule type" value="Genomic_DNA"/>
</dbReference>
<gene>
    <name evidence="1" type="ORF">RPERSI_LOCUS6569</name>
</gene>
<sequence>STCHFYAIVESINDMEENPPPDPNNKLTVKELQQQIDFTDEDLIQAAIEVKQVEEEFVIPTLTGEEQLNILRGALRIVNERIDDSGIIMKSLRKLQSCIREEVQKEKARKQVQCRLDQYFT</sequence>
<evidence type="ECO:0000313" key="2">
    <source>
        <dbReference type="Proteomes" id="UP000789920"/>
    </source>
</evidence>
<evidence type="ECO:0000313" key="1">
    <source>
        <dbReference type="EMBL" id="CAG8617462.1"/>
    </source>
</evidence>
<comment type="caution">
    <text evidence="1">The sequence shown here is derived from an EMBL/GenBank/DDBJ whole genome shotgun (WGS) entry which is preliminary data.</text>
</comment>